<evidence type="ECO:0000313" key="3">
    <source>
        <dbReference type="Proteomes" id="UP000006729"/>
    </source>
</evidence>
<organism evidence="2 3">
    <name type="scientific">Populus trichocarpa</name>
    <name type="common">Western balsam poplar</name>
    <name type="synonym">Populus balsamifera subsp. trichocarpa</name>
    <dbReference type="NCBI Taxonomy" id="3694"/>
    <lineage>
        <taxon>Eukaryota</taxon>
        <taxon>Viridiplantae</taxon>
        <taxon>Streptophyta</taxon>
        <taxon>Embryophyta</taxon>
        <taxon>Tracheophyta</taxon>
        <taxon>Spermatophyta</taxon>
        <taxon>Magnoliopsida</taxon>
        <taxon>eudicotyledons</taxon>
        <taxon>Gunneridae</taxon>
        <taxon>Pentapetalae</taxon>
        <taxon>rosids</taxon>
        <taxon>fabids</taxon>
        <taxon>Malpighiales</taxon>
        <taxon>Salicaceae</taxon>
        <taxon>Saliceae</taxon>
        <taxon>Populus</taxon>
    </lineage>
</organism>
<sequence>MILFYFSLLLWINSNYKNRICCYIHQCMPTFLNILDKQAFYCGFFIITSLQQHHLFYSLFQILDNSNLTIDFPQATSKCLPHSMCVEP</sequence>
<keyword evidence="1" id="KW-0732">Signal</keyword>
<dbReference type="EMBL" id="CM009305">
    <property type="protein sequence ID" value="PNS99115.1"/>
    <property type="molecule type" value="Genomic_DNA"/>
</dbReference>
<dbReference type="InParanoid" id="A0A2K1XEB7"/>
<gene>
    <name evidence="2" type="ORF">POPTR_016G115700</name>
</gene>
<accession>A0A2K1XEB7</accession>
<proteinExistence type="predicted"/>
<feature type="chain" id="PRO_5014466757" evidence="1">
    <location>
        <begin position="18"/>
        <end position="88"/>
    </location>
</feature>
<feature type="signal peptide" evidence="1">
    <location>
        <begin position="1"/>
        <end position="17"/>
    </location>
</feature>
<name>A0A2K1XEB7_POPTR</name>
<reference evidence="2 3" key="1">
    <citation type="journal article" date="2006" name="Science">
        <title>The genome of black cottonwood, Populus trichocarpa (Torr. &amp; Gray).</title>
        <authorList>
            <person name="Tuskan G.A."/>
            <person name="Difazio S."/>
            <person name="Jansson S."/>
            <person name="Bohlmann J."/>
            <person name="Grigoriev I."/>
            <person name="Hellsten U."/>
            <person name="Putnam N."/>
            <person name="Ralph S."/>
            <person name="Rombauts S."/>
            <person name="Salamov A."/>
            <person name="Schein J."/>
            <person name="Sterck L."/>
            <person name="Aerts A."/>
            <person name="Bhalerao R.R."/>
            <person name="Bhalerao R.P."/>
            <person name="Blaudez D."/>
            <person name="Boerjan W."/>
            <person name="Brun A."/>
            <person name="Brunner A."/>
            <person name="Busov V."/>
            <person name="Campbell M."/>
            <person name="Carlson J."/>
            <person name="Chalot M."/>
            <person name="Chapman J."/>
            <person name="Chen G.L."/>
            <person name="Cooper D."/>
            <person name="Coutinho P.M."/>
            <person name="Couturier J."/>
            <person name="Covert S."/>
            <person name="Cronk Q."/>
            <person name="Cunningham R."/>
            <person name="Davis J."/>
            <person name="Degroeve S."/>
            <person name="Dejardin A."/>
            <person name="Depamphilis C."/>
            <person name="Detter J."/>
            <person name="Dirks B."/>
            <person name="Dubchak I."/>
            <person name="Duplessis S."/>
            <person name="Ehlting J."/>
            <person name="Ellis B."/>
            <person name="Gendler K."/>
            <person name="Goodstein D."/>
            <person name="Gribskov M."/>
            <person name="Grimwood J."/>
            <person name="Groover A."/>
            <person name="Gunter L."/>
            <person name="Hamberger B."/>
            <person name="Heinze B."/>
            <person name="Helariutta Y."/>
            <person name="Henrissat B."/>
            <person name="Holligan D."/>
            <person name="Holt R."/>
            <person name="Huang W."/>
            <person name="Islam-Faridi N."/>
            <person name="Jones S."/>
            <person name="Jones-Rhoades M."/>
            <person name="Jorgensen R."/>
            <person name="Joshi C."/>
            <person name="Kangasjarvi J."/>
            <person name="Karlsson J."/>
            <person name="Kelleher C."/>
            <person name="Kirkpatrick R."/>
            <person name="Kirst M."/>
            <person name="Kohler A."/>
            <person name="Kalluri U."/>
            <person name="Larimer F."/>
            <person name="Leebens-Mack J."/>
            <person name="Leple J.C."/>
            <person name="Locascio P."/>
            <person name="Lou Y."/>
            <person name="Lucas S."/>
            <person name="Martin F."/>
            <person name="Montanini B."/>
            <person name="Napoli C."/>
            <person name="Nelson D.R."/>
            <person name="Nelson C."/>
            <person name="Nieminen K."/>
            <person name="Nilsson O."/>
            <person name="Pereda V."/>
            <person name="Peter G."/>
            <person name="Philippe R."/>
            <person name="Pilate G."/>
            <person name="Poliakov A."/>
            <person name="Razumovskaya J."/>
            <person name="Richardson P."/>
            <person name="Rinaldi C."/>
            <person name="Ritland K."/>
            <person name="Rouze P."/>
            <person name="Ryaboy D."/>
            <person name="Schmutz J."/>
            <person name="Schrader J."/>
            <person name="Segerman B."/>
            <person name="Shin H."/>
            <person name="Siddiqui A."/>
            <person name="Sterky F."/>
            <person name="Terry A."/>
            <person name="Tsai C.J."/>
            <person name="Uberbacher E."/>
            <person name="Unneberg P."/>
            <person name="Vahala J."/>
            <person name="Wall K."/>
            <person name="Wessler S."/>
            <person name="Yang G."/>
            <person name="Yin T."/>
            <person name="Douglas C."/>
            <person name="Marra M."/>
            <person name="Sandberg G."/>
            <person name="Van de Peer Y."/>
            <person name="Rokhsar D."/>
        </authorList>
    </citation>
    <scope>NUCLEOTIDE SEQUENCE [LARGE SCALE GENOMIC DNA]</scope>
    <source>
        <strain evidence="3">cv. Nisqually</strain>
    </source>
</reference>
<evidence type="ECO:0000313" key="2">
    <source>
        <dbReference type="EMBL" id="PNS99115.1"/>
    </source>
</evidence>
<evidence type="ECO:0000256" key="1">
    <source>
        <dbReference type="SAM" id="SignalP"/>
    </source>
</evidence>
<keyword evidence="3" id="KW-1185">Reference proteome</keyword>
<dbReference type="AlphaFoldDB" id="A0A2K1XEB7"/>
<protein>
    <submittedName>
        <fullName evidence="2">Uncharacterized protein</fullName>
    </submittedName>
</protein>
<dbReference type="Proteomes" id="UP000006729">
    <property type="component" value="Chromosome 16"/>
</dbReference>